<organism evidence="2 3">
    <name type="scientific">Candidatus Magasanikbacteria bacterium CG10_big_fil_rev_8_21_14_0_10_40_10</name>
    <dbReference type="NCBI Taxonomy" id="1974648"/>
    <lineage>
        <taxon>Bacteria</taxon>
        <taxon>Candidatus Magasanikiibacteriota</taxon>
    </lineage>
</organism>
<evidence type="ECO:0000313" key="2">
    <source>
        <dbReference type="EMBL" id="PIT87168.1"/>
    </source>
</evidence>
<dbReference type="Proteomes" id="UP000231183">
    <property type="component" value="Unassembled WGS sequence"/>
</dbReference>
<gene>
    <name evidence="2" type="ORF">COU31_04375</name>
</gene>
<sequence>MPEKINQIIIKNVSADVYFRVAEIIDKMTIKGNVMKNGFIVEKKQEDNHDNKLLDSLSVYFLPNDSGENGDLIVEKKGSEDDWKCFFESKERPNDVLIVFWGKLTEELKKAYPSRENFFEFGQRFASQEAKAVRALDKQNLSDNKKEKPSPVYKILSIEEILRKSREKPKSSIEDDRGVNYCPSSRDYDLDDETKKRQKNWYDFLFNKR</sequence>
<feature type="region of interest" description="Disordered" evidence="1">
    <location>
        <begin position="166"/>
        <end position="192"/>
    </location>
</feature>
<reference evidence="3" key="1">
    <citation type="submission" date="2017-09" db="EMBL/GenBank/DDBJ databases">
        <title>Depth-based differentiation of microbial function through sediment-hosted aquifers and enrichment of novel symbionts in the deep terrestrial subsurface.</title>
        <authorList>
            <person name="Probst A.J."/>
            <person name="Ladd B."/>
            <person name="Jarett J.K."/>
            <person name="Geller-Mcgrath D.E."/>
            <person name="Sieber C.M.K."/>
            <person name="Emerson J.B."/>
            <person name="Anantharaman K."/>
            <person name="Thomas B.C."/>
            <person name="Malmstrom R."/>
            <person name="Stieglmeier M."/>
            <person name="Klingl A."/>
            <person name="Woyke T."/>
            <person name="Ryan C.M."/>
            <person name="Banfield J.F."/>
        </authorList>
    </citation>
    <scope>NUCLEOTIDE SEQUENCE [LARGE SCALE GENOMIC DNA]</scope>
</reference>
<dbReference type="EMBL" id="PFBX01000049">
    <property type="protein sequence ID" value="PIT87168.1"/>
    <property type="molecule type" value="Genomic_DNA"/>
</dbReference>
<feature type="compositionally biased region" description="Basic and acidic residues" evidence="1">
    <location>
        <begin position="166"/>
        <end position="178"/>
    </location>
</feature>
<comment type="caution">
    <text evidence="2">The sequence shown here is derived from an EMBL/GenBank/DDBJ whole genome shotgun (WGS) entry which is preliminary data.</text>
</comment>
<dbReference type="AlphaFoldDB" id="A0A2M6W2Z9"/>
<accession>A0A2M6W2Z9</accession>
<name>A0A2M6W2Z9_9BACT</name>
<evidence type="ECO:0000256" key="1">
    <source>
        <dbReference type="SAM" id="MobiDB-lite"/>
    </source>
</evidence>
<protein>
    <submittedName>
        <fullName evidence="2">Uncharacterized protein</fullName>
    </submittedName>
</protein>
<proteinExistence type="predicted"/>
<evidence type="ECO:0000313" key="3">
    <source>
        <dbReference type="Proteomes" id="UP000231183"/>
    </source>
</evidence>